<dbReference type="Gene3D" id="1.10.3260.10">
    <property type="entry name" value="DNA ligase, ATP-dependent, N-terminal domain"/>
    <property type="match status" value="1"/>
</dbReference>
<dbReference type="GO" id="GO:0005524">
    <property type="term" value="F:ATP binding"/>
    <property type="evidence" value="ECO:0007669"/>
    <property type="project" value="UniProtKB-KW"/>
</dbReference>
<dbReference type="STRING" id="1882483.A0A317XI93"/>
<feature type="region of interest" description="Disordered" evidence="6">
    <location>
        <begin position="1148"/>
        <end position="1184"/>
    </location>
</feature>
<dbReference type="SUPFAM" id="SSF50249">
    <property type="entry name" value="Nucleic acid-binding proteins"/>
    <property type="match status" value="1"/>
</dbReference>
<keyword evidence="2" id="KW-0436">Ligase</keyword>
<comment type="similarity">
    <text evidence="1">Belongs to the ATP-dependent DNA ligase family.</text>
</comment>
<keyword evidence="5" id="KW-0067">ATP-binding</keyword>
<feature type="region of interest" description="Disordered" evidence="6">
    <location>
        <begin position="1"/>
        <end position="104"/>
    </location>
</feature>
<proteinExistence type="inferred from homology"/>
<dbReference type="GO" id="GO:0003910">
    <property type="term" value="F:DNA ligase (ATP) activity"/>
    <property type="evidence" value="ECO:0007669"/>
    <property type="project" value="InterPro"/>
</dbReference>
<dbReference type="SUPFAM" id="SSF56091">
    <property type="entry name" value="DNA ligase/mRNA capping enzyme, catalytic domain"/>
    <property type="match status" value="1"/>
</dbReference>
<evidence type="ECO:0000256" key="5">
    <source>
        <dbReference type="ARBA" id="ARBA00022840"/>
    </source>
</evidence>
<dbReference type="PROSITE" id="PS00697">
    <property type="entry name" value="DNA_LIGASE_A1"/>
    <property type="match status" value="1"/>
</dbReference>
<keyword evidence="3" id="KW-0235">DNA replication</keyword>
<dbReference type="AlphaFoldDB" id="A0A317XI93"/>
<reference evidence="8 9" key="1">
    <citation type="journal article" date="2018" name="Mol. Biol. Evol.">
        <title>Broad Genomic Sampling Reveals a Smut Pathogenic Ancestry of the Fungal Clade Ustilaginomycotina.</title>
        <authorList>
            <person name="Kijpornyongpan T."/>
            <person name="Mondo S.J."/>
            <person name="Barry K."/>
            <person name="Sandor L."/>
            <person name="Lee J."/>
            <person name="Lipzen A."/>
            <person name="Pangilinan J."/>
            <person name="LaButti K."/>
            <person name="Hainaut M."/>
            <person name="Henrissat B."/>
            <person name="Grigoriev I.V."/>
            <person name="Spatafora J.W."/>
            <person name="Aime M.C."/>
        </authorList>
    </citation>
    <scope>NUCLEOTIDE SEQUENCE [LARGE SCALE GENOMIC DNA]</scope>
    <source>
        <strain evidence="8 9">MCA 3645</strain>
    </source>
</reference>
<dbReference type="GO" id="GO:0006273">
    <property type="term" value="P:lagging strand elongation"/>
    <property type="evidence" value="ECO:0007669"/>
    <property type="project" value="TreeGrafter"/>
</dbReference>
<dbReference type="Pfam" id="PF04679">
    <property type="entry name" value="DNA_ligase_A_C"/>
    <property type="match status" value="1"/>
</dbReference>
<protein>
    <recommendedName>
        <fullName evidence="7">ATP-dependent DNA ligase family profile domain-containing protein</fullName>
    </recommendedName>
</protein>
<feature type="compositionally biased region" description="Basic and acidic residues" evidence="6">
    <location>
        <begin position="859"/>
        <end position="873"/>
    </location>
</feature>
<dbReference type="Gene3D" id="2.40.50.140">
    <property type="entry name" value="Nucleic acid-binding proteins"/>
    <property type="match status" value="1"/>
</dbReference>
<feature type="compositionally biased region" description="Pro residues" evidence="6">
    <location>
        <begin position="172"/>
        <end position="189"/>
    </location>
</feature>
<dbReference type="Proteomes" id="UP000246740">
    <property type="component" value="Unassembled WGS sequence"/>
</dbReference>
<evidence type="ECO:0000256" key="4">
    <source>
        <dbReference type="ARBA" id="ARBA00022741"/>
    </source>
</evidence>
<dbReference type="Gene3D" id="3.30.470.30">
    <property type="entry name" value="DNA ligase/mRNA capping enzyme"/>
    <property type="match status" value="2"/>
</dbReference>
<feature type="compositionally biased region" description="Low complexity" evidence="6">
    <location>
        <begin position="66"/>
        <end position="76"/>
    </location>
</feature>
<dbReference type="GO" id="GO:0006281">
    <property type="term" value="P:DNA repair"/>
    <property type="evidence" value="ECO:0007669"/>
    <property type="project" value="InterPro"/>
</dbReference>
<feature type="domain" description="ATP-dependent DNA ligase family profile" evidence="7">
    <location>
        <begin position="751"/>
        <end position="994"/>
    </location>
</feature>
<dbReference type="InterPro" id="IPR016059">
    <property type="entry name" value="DNA_ligase_ATP-dep_CS"/>
</dbReference>
<accession>A0A317XI93</accession>
<keyword evidence="4" id="KW-0547">Nucleotide-binding</keyword>
<dbReference type="CDD" id="cd07969">
    <property type="entry name" value="OBF_DNA_ligase_I"/>
    <property type="match status" value="1"/>
</dbReference>
<dbReference type="GO" id="GO:0003677">
    <property type="term" value="F:DNA binding"/>
    <property type="evidence" value="ECO:0007669"/>
    <property type="project" value="InterPro"/>
</dbReference>
<name>A0A317XI93_9BASI</name>
<dbReference type="InterPro" id="IPR036599">
    <property type="entry name" value="DNA_ligase_N_sf"/>
</dbReference>
<dbReference type="InterPro" id="IPR012308">
    <property type="entry name" value="DNA_ligase_ATP-dep_N"/>
</dbReference>
<feature type="compositionally biased region" description="Low complexity" evidence="6">
    <location>
        <begin position="10"/>
        <end position="22"/>
    </location>
</feature>
<gene>
    <name evidence="8" type="ORF">BCV70DRAFT_202181</name>
</gene>
<dbReference type="OrthoDB" id="206088at2759"/>
<feature type="compositionally biased region" description="Low complexity" evidence="6">
    <location>
        <begin position="35"/>
        <end position="55"/>
    </location>
</feature>
<dbReference type="InParanoid" id="A0A317XI93"/>
<dbReference type="CDD" id="cd07900">
    <property type="entry name" value="Adenylation_DNA_ligase_I_Euk"/>
    <property type="match status" value="1"/>
</dbReference>
<dbReference type="EMBL" id="KZ819200">
    <property type="protein sequence ID" value="PWY98004.1"/>
    <property type="molecule type" value="Genomic_DNA"/>
</dbReference>
<dbReference type="SUPFAM" id="SSF117018">
    <property type="entry name" value="ATP-dependent DNA ligase DNA-binding domain"/>
    <property type="match status" value="1"/>
</dbReference>
<feature type="region of interest" description="Disordered" evidence="6">
    <location>
        <begin position="153"/>
        <end position="193"/>
    </location>
</feature>
<evidence type="ECO:0000256" key="1">
    <source>
        <dbReference type="ARBA" id="ARBA00007572"/>
    </source>
</evidence>
<dbReference type="Gene3D" id="3.30.1490.70">
    <property type="match status" value="1"/>
</dbReference>
<dbReference type="Pfam" id="PF01068">
    <property type="entry name" value="DNA_ligase_A_M"/>
    <property type="match status" value="1"/>
</dbReference>
<keyword evidence="9" id="KW-1185">Reference proteome</keyword>
<evidence type="ECO:0000313" key="8">
    <source>
        <dbReference type="EMBL" id="PWY98004.1"/>
    </source>
</evidence>
<dbReference type="InterPro" id="IPR050191">
    <property type="entry name" value="ATP-dep_DNA_ligase"/>
</dbReference>
<organism evidence="8 9">
    <name type="scientific">Testicularia cyperi</name>
    <dbReference type="NCBI Taxonomy" id="1882483"/>
    <lineage>
        <taxon>Eukaryota</taxon>
        <taxon>Fungi</taxon>
        <taxon>Dikarya</taxon>
        <taxon>Basidiomycota</taxon>
        <taxon>Ustilaginomycotina</taxon>
        <taxon>Ustilaginomycetes</taxon>
        <taxon>Ustilaginales</taxon>
        <taxon>Anthracoideaceae</taxon>
        <taxon>Testicularia</taxon>
    </lineage>
</organism>
<dbReference type="PANTHER" id="PTHR45674">
    <property type="entry name" value="DNA LIGASE 1/3 FAMILY MEMBER"/>
    <property type="match status" value="1"/>
</dbReference>
<dbReference type="GO" id="GO:0005634">
    <property type="term" value="C:nucleus"/>
    <property type="evidence" value="ECO:0007669"/>
    <property type="project" value="TreeGrafter"/>
</dbReference>
<evidence type="ECO:0000256" key="6">
    <source>
        <dbReference type="SAM" id="MobiDB-lite"/>
    </source>
</evidence>
<dbReference type="InterPro" id="IPR012309">
    <property type="entry name" value="DNA_ligase_ATP-dep_C"/>
</dbReference>
<dbReference type="PROSITE" id="PS50160">
    <property type="entry name" value="DNA_LIGASE_A3"/>
    <property type="match status" value="1"/>
</dbReference>
<dbReference type="InterPro" id="IPR012310">
    <property type="entry name" value="DNA_ligase_ATP-dep_cent"/>
</dbReference>
<dbReference type="GO" id="GO:0006310">
    <property type="term" value="P:DNA recombination"/>
    <property type="evidence" value="ECO:0007669"/>
    <property type="project" value="InterPro"/>
</dbReference>
<dbReference type="PANTHER" id="PTHR45674:SF9">
    <property type="entry name" value="DNA LIGASE 3"/>
    <property type="match status" value="1"/>
</dbReference>
<feature type="compositionally biased region" description="Basic and acidic residues" evidence="6">
    <location>
        <begin position="1168"/>
        <end position="1184"/>
    </location>
</feature>
<evidence type="ECO:0000256" key="2">
    <source>
        <dbReference type="ARBA" id="ARBA00022598"/>
    </source>
</evidence>
<evidence type="ECO:0000259" key="7">
    <source>
        <dbReference type="PROSITE" id="PS50160"/>
    </source>
</evidence>
<evidence type="ECO:0000313" key="9">
    <source>
        <dbReference type="Proteomes" id="UP000246740"/>
    </source>
</evidence>
<dbReference type="InterPro" id="IPR012340">
    <property type="entry name" value="NA-bd_OB-fold"/>
</dbReference>
<sequence length="1184" mass="128441">MPPPARPAKRAPSAASTPTTPTKKAKTSSNSGHQSALTSFFTSPSSSLSKNRVNGNGNGDRDGDSIVNVIANANANGKQKSRLESLPSDVDYNLDSYDNDDDGLTQEERDARFAAQLAAQDAGISEQEFRARMQSDEELARRLHRQWDAAGYDDEHAAHSKSGSSTSAPLSEPVPAPARQPSRVPPPKPKPVDLAALDASIEAIPLGDDIFTFDPYDIDTSPWPTVPGAEDGGQQQPTTPYALLTRAFVLITATRSRLAITTLLTNLLRVVRAHDPASLLPTVYLVSNHIAPPYDGVELGLGGSIVNKAIKSVTGKSARFLKQVWDRTGDPGDVAFEAKRDVKALVRPSPITVQKLFSTLHAIAKSSGQGSAAQKLGHVTKLLVASRGEETRFLVRTFISHLRIQAVRTTIATSLARAFALVEQKGRDSLPASASASAPASEKERERAAQLLIHPDERRGLLANPVKPKDRTDPRRLDLMARLARAEKLVREVRARHPNFGVIVPALLSHGLAGLSAAVPLRIGTPISPMLGSITRSLDAMHLKLGSRAFVSEFKYDGQRVQIHAIYVPPHAGPDARRAVLQDTLPGSTATKCGKWAGKTGQVYVRLFSRHLEEMTEKYPDIADMVPILMGREDEEREEEQGDNDVGSKFFGAADRRHENGDSSAGAGTDVDAASKEKAGVVDEIADTQDGSVAGNKVDAAHDEAVPTGTKRTSAPVTSFIMDAEVVAMSLDGRLLPFQTLSNRSKKDVALDSIKVKVGVFAFDLMYLDGESLLKTSFRTRRRLLHSRFPTLAPKNPLIARFAYVKSCESTEADDVAAFFRLAQQQKCEGIMVKSLDHHWEVPPSAVPKAASTADNGIDVDRNADADVDEKTTGTDGQQSLEPECESRLEKLDDVMQDDDELEMNDDDDVVAGSSTLPLSEGSGGAKVGKGVNGRGKALLSTYEPDKRCESWLKVKKDYVDGVGDSLDLVPIGAWHGMGRKATWWSPILLSVYDRDRDVYVAVCKCISGFTDAFYKSLNQHFQEGNERCISSSSSSSSASLRAAAGGGFDDNNDGSSSKSPLSYTPFSGFEVESALVPDVWWKPDQVWEIRGADITISPNYTAALRLVHQHKGLSIRFPRFIKLRDDKSPTLATTPAQLANLYLQQLQDDPTLDGHGNENEDQDPDLLDDKGPRKKAVDDDFEF</sequence>
<evidence type="ECO:0000256" key="3">
    <source>
        <dbReference type="ARBA" id="ARBA00022705"/>
    </source>
</evidence>
<dbReference type="Pfam" id="PF04675">
    <property type="entry name" value="DNA_ligase_A_N"/>
    <property type="match status" value="1"/>
</dbReference>
<feature type="region of interest" description="Disordered" evidence="6">
    <location>
        <begin position="847"/>
        <end position="885"/>
    </location>
</feature>